<evidence type="ECO:0000313" key="1">
    <source>
        <dbReference type="EMBL" id="QYR53555.1"/>
    </source>
</evidence>
<protein>
    <recommendedName>
        <fullName evidence="3">RiboL-PSP-HEPN domain-containing protein</fullName>
    </recommendedName>
</protein>
<gene>
    <name evidence="1" type="ORF">H8L67_03390</name>
</gene>
<dbReference type="Proteomes" id="UP000824755">
    <property type="component" value="Chromosome"/>
</dbReference>
<sequence length="358" mass="40928">MLNAFSGLDQMKLQLDPNNYEACPTYNEWLDEQYSEQTGGNLEIFGFQPRPSFVLFTMSPDTYEATFSDFTQQREEGIKESVCNQFPSPIAYYFYRFENGYESDLQRLHLLRDTWESVIDILHALAVAECRHRNIPVVDPLKFKDLFTDSVAQRLENIEKITSQLSAAGIFPSVAKISPAATLAAMKELNQSRNAFSHSAAQSEVQARSWITECYVDVVEVLADLDGLEDIQIVRYLGQVDGTTLRCEIFRGHSSTRTIQNIKISHQQMLESAKYFQQGQMLVIADGLIFGLRPLIYFREDGVGHSTRLCIFRKTRGEDPDRRLEYEVIGEATRHEESRKNFATEINELRGVFGLEAE</sequence>
<organism evidence="1 2">
    <name type="scientific">Lysobacter soyae</name>
    <dbReference type="NCBI Taxonomy" id="2764185"/>
    <lineage>
        <taxon>Bacteria</taxon>
        <taxon>Pseudomonadati</taxon>
        <taxon>Pseudomonadota</taxon>
        <taxon>Gammaproteobacteria</taxon>
        <taxon>Lysobacterales</taxon>
        <taxon>Lysobacteraceae</taxon>
        <taxon>Lysobacter</taxon>
    </lineage>
</organism>
<evidence type="ECO:0000313" key="2">
    <source>
        <dbReference type="Proteomes" id="UP000824755"/>
    </source>
</evidence>
<dbReference type="EMBL" id="CP080544">
    <property type="protein sequence ID" value="QYR53555.1"/>
    <property type="molecule type" value="Genomic_DNA"/>
</dbReference>
<dbReference type="RefSeq" id="WP_220380369.1">
    <property type="nucleotide sequence ID" value="NZ_CP080544.1"/>
</dbReference>
<evidence type="ECO:0008006" key="3">
    <source>
        <dbReference type="Google" id="ProtNLM"/>
    </source>
</evidence>
<keyword evidence="2" id="KW-1185">Reference proteome</keyword>
<name>A0ABX8WRS7_9GAMM</name>
<proteinExistence type="predicted"/>
<accession>A0ABX8WRS7</accession>
<reference evidence="1 2" key="1">
    <citation type="submission" date="2021-08" db="EMBL/GenBank/DDBJ databases">
        <title>Lysobacter sp. strain CJ11 Genome sequencing and assembly.</title>
        <authorList>
            <person name="Kim I."/>
        </authorList>
    </citation>
    <scope>NUCLEOTIDE SEQUENCE [LARGE SCALE GENOMIC DNA]</scope>
    <source>
        <strain evidence="1 2">CJ11</strain>
    </source>
</reference>